<name>M4DXR4_BRACM</name>
<feature type="compositionally biased region" description="Low complexity" evidence="2">
    <location>
        <begin position="888"/>
        <end position="904"/>
    </location>
</feature>
<evidence type="ECO:0000256" key="2">
    <source>
        <dbReference type="SAM" id="MobiDB-lite"/>
    </source>
</evidence>
<keyword evidence="4" id="KW-1185">Reference proteome</keyword>
<reference evidence="3 4" key="1">
    <citation type="journal article" date="2011" name="Nat. Genet.">
        <title>The genome of the mesopolyploid crop species Brassica rapa.</title>
        <authorList>
            <consortium name="Brassica rapa Genome Sequencing Project Consortium"/>
            <person name="Wang X."/>
            <person name="Wang H."/>
            <person name="Wang J."/>
            <person name="Sun R."/>
            <person name="Wu J."/>
            <person name="Liu S."/>
            <person name="Bai Y."/>
            <person name="Mun J.H."/>
            <person name="Bancroft I."/>
            <person name="Cheng F."/>
            <person name="Huang S."/>
            <person name="Li X."/>
            <person name="Hua W."/>
            <person name="Wang J."/>
            <person name="Wang X."/>
            <person name="Freeling M."/>
            <person name="Pires J.C."/>
            <person name="Paterson A.H."/>
            <person name="Chalhoub B."/>
            <person name="Wang B."/>
            <person name="Hayward A."/>
            <person name="Sharpe A.G."/>
            <person name="Park B.S."/>
            <person name="Weisshaar B."/>
            <person name="Liu B."/>
            <person name="Li B."/>
            <person name="Liu B."/>
            <person name="Tong C."/>
            <person name="Song C."/>
            <person name="Duran C."/>
            <person name="Peng C."/>
            <person name="Geng C."/>
            <person name="Koh C."/>
            <person name="Lin C."/>
            <person name="Edwards D."/>
            <person name="Mu D."/>
            <person name="Shen D."/>
            <person name="Soumpourou E."/>
            <person name="Li F."/>
            <person name="Fraser F."/>
            <person name="Conant G."/>
            <person name="Lassalle G."/>
            <person name="King G.J."/>
            <person name="Bonnema G."/>
            <person name="Tang H."/>
            <person name="Wang H."/>
            <person name="Belcram H."/>
            <person name="Zhou H."/>
            <person name="Hirakawa H."/>
            <person name="Abe H."/>
            <person name="Guo H."/>
            <person name="Wang H."/>
            <person name="Jin H."/>
            <person name="Parkin I.A."/>
            <person name="Batley J."/>
            <person name="Kim J.S."/>
            <person name="Just J."/>
            <person name="Li J."/>
            <person name="Xu J."/>
            <person name="Deng J."/>
            <person name="Kim J.A."/>
            <person name="Li J."/>
            <person name="Yu J."/>
            <person name="Meng J."/>
            <person name="Wang J."/>
            <person name="Min J."/>
            <person name="Poulain J."/>
            <person name="Wang J."/>
            <person name="Hatakeyama K."/>
            <person name="Wu K."/>
            <person name="Wang L."/>
            <person name="Fang L."/>
            <person name="Trick M."/>
            <person name="Links M.G."/>
            <person name="Zhao M."/>
            <person name="Jin M."/>
            <person name="Ramchiary N."/>
            <person name="Drou N."/>
            <person name="Berkman P.J."/>
            <person name="Cai Q."/>
            <person name="Huang Q."/>
            <person name="Li R."/>
            <person name="Tabata S."/>
            <person name="Cheng S."/>
            <person name="Zhang S."/>
            <person name="Zhang S."/>
            <person name="Huang S."/>
            <person name="Sato S."/>
            <person name="Sun S."/>
            <person name="Kwon S.J."/>
            <person name="Choi S.R."/>
            <person name="Lee T.H."/>
            <person name="Fan W."/>
            <person name="Zhao X."/>
            <person name="Tan X."/>
            <person name="Xu X."/>
            <person name="Wang Y."/>
            <person name="Qiu Y."/>
            <person name="Yin Y."/>
            <person name="Li Y."/>
            <person name="Du Y."/>
            <person name="Liao Y."/>
            <person name="Lim Y."/>
            <person name="Narusaka Y."/>
            <person name="Wang Y."/>
            <person name="Wang Z."/>
            <person name="Li Z."/>
            <person name="Wang Z."/>
            <person name="Xiong Z."/>
            <person name="Zhang Z."/>
        </authorList>
    </citation>
    <scope>NUCLEOTIDE SEQUENCE [LARGE SCALE GENOMIC DNA]</scope>
    <source>
        <strain evidence="3 4">cv. Chiifu-401-42</strain>
    </source>
</reference>
<feature type="compositionally biased region" description="Basic and acidic residues" evidence="2">
    <location>
        <begin position="525"/>
        <end position="544"/>
    </location>
</feature>
<feature type="region of interest" description="Disordered" evidence="2">
    <location>
        <begin position="501"/>
        <end position="552"/>
    </location>
</feature>
<feature type="region of interest" description="Disordered" evidence="2">
    <location>
        <begin position="886"/>
        <end position="953"/>
    </location>
</feature>
<feature type="region of interest" description="Disordered" evidence="2">
    <location>
        <begin position="839"/>
        <end position="874"/>
    </location>
</feature>
<feature type="compositionally biased region" description="Low complexity" evidence="2">
    <location>
        <begin position="140"/>
        <end position="149"/>
    </location>
</feature>
<dbReference type="InParanoid" id="M4DXR4"/>
<feature type="region of interest" description="Disordered" evidence="2">
    <location>
        <begin position="360"/>
        <end position="488"/>
    </location>
</feature>
<dbReference type="Proteomes" id="UP000011750">
    <property type="component" value="Chromosome A01"/>
</dbReference>
<feature type="region of interest" description="Disordered" evidence="2">
    <location>
        <begin position="1"/>
        <end position="28"/>
    </location>
</feature>
<reference evidence="3 4" key="2">
    <citation type="journal article" date="2018" name="Hortic Res">
        <title>Improved Brassica rapa reference genome by single-molecule sequencing and chromosome conformation capture technologies.</title>
        <authorList>
            <person name="Zhang L."/>
            <person name="Cai X."/>
            <person name="Wu J."/>
            <person name="Liu M."/>
            <person name="Grob S."/>
            <person name="Cheng F."/>
            <person name="Liang J."/>
            <person name="Cai C."/>
            <person name="Liu Z."/>
            <person name="Liu B."/>
            <person name="Wang F."/>
            <person name="Li S."/>
            <person name="Liu F."/>
            <person name="Li X."/>
            <person name="Cheng L."/>
            <person name="Yang W."/>
            <person name="Li M.H."/>
            <person name="Grossniklaus U."/>
            <person name="Zheng H."/>
            <person name="Wang X."/>
        </authorList>
    </citation>
    <scope>NUCLEOTIDE SEQUENCE [LARGE SCALE GENOMIC DNA]</scope>
    <source>
        <strain evidence="3 4">cv. Chiifu-401-42</strain>
    </source>
</reference>
<proteinExistence type="predicted"/>
<dbReference type="HOGENOM" id="CLU_316973_0_0_1"/>
<dbReference type="EnsemblPlants" id="Bra021310.1">
    <property type="protein sequence ID" value="Bra021310.1-P"/>
    <property type="gene ID" value="Bra021310"/>
</dbReference>
<evidence type="ECO:0000313" key="4">
    <source>
        <dbReference type="Proteomes" id="UP000011750"/>
    </source>
</evidence>
<dbReference type="AlphaFoldDB" id="M4DXR4"/>
<evidence type="ECO:0000256" key="1">
    <source>
        <dbReference type="SAM" id="Coils"/>
    </source>
</evidence>
<feature type="region of interest" description="Disordered" evidence="2">
    <location>
        <begin position="140"/>
        <end position="240"/>
    </location>
</feature>
<feature type="compositionally biased region" description="Polar residues" evidence="2">
    <location>
        <begin position="848"/>
        <end position="858"/>
    </location>
</feature>
<protein>
    <submittedName>
        <fullName evidence="3">Uncharacterized protein</fullName>
    </submittedName>
</protein>
<dbReference type="Gramene" id="Bra021310.1">
    <property type="protein sequence ID" value="Bra021310.1-P"/>
    <property type="gene ID" value="Bra021310"/>
</dbReference>
<evidence type="ECO:0000313" key="3">
    <source>
        <dbReference type="EnsemblPlants" id="Bra021310.1-P"/>
    </source>
</evidence>
<sequence length="970" mass="107497">MSSSHRLTREQKGKKAAFARGSSEDPEDIHHEAMMDTGNMDLAQRLLVSEAREQFRDDDDGQEAVDVSTVPISYYPGNIFAEESPLEACWISDTLPHINQSTSKRLSLFTRAEQKEINRAKTMKQLLDLSLIVAGKIGAKKGASGSKVGPSEPEPTDATPVSAEQALAGGSSQRKDSRKKKKNPEARRESNEEENVEQTDAGGSSKKGNRKRKAGDPPADDVPKKKKMKKKDFSLPRPSSVCEEELQTLVRGNNSGMTTMVKRRSMSRLFRSVTIQEIFSPRRAHWRPVGHPNLATYPEDWKESARIVAWISDTLPHINQSTSKRLSLFTRAEQKEINRAKSLKQFPDLSLIMAGKIGAKKGASGSKVGPSEPEPTDATPVSAEQALAGGSSQRKDSRKKKKNAEARRESNEEENVEQTDAGGSSKKGNRKRKAGDPPADDVPKKKKMKKKDFSLPRPSSVCEEELQTLVPETVPEVGTSDDDEDETVAFHLRRREKRTIDERSHGAFAGDQGISETPRKSSVSEGRRDRLLDESPARIAEGSETRVSVRPKETPEDGFKFEFNHDLPLAFHLEDCGRLLQLIKGGPDQLPPVKDLVFKDEYEHAASSSIKSQGDWNVLVEKYDMALKRAKEQIHEGEEVRKKAEEALRVAVRDKNDAIAREKALRKLFDETRTADAARAVESLKYAEEMSILRKSRKYEVTHERIRVLIAMIAKAKKRFHKISLREDQRDKYDDARCLHSQAFGTRKCLEQIKASGLKIPQETNDFFAGQEKHYEEEAACLEVKEIPAENLRLSPLVLESQFLIEDIWRQIDPFGSNVDLIDSEAAIALRTLLVDRDPRSEDMMKEPTQTAVSSNQRTDQDIDPAKQASAGAVVPKDGAVPTIVLTDSPAKASKNASSSTSSSEDPEKEDGVPAGCPREVPTANADLPAPTKFGRVSGPGEGDDGGIKDPPVVDEYNLLSVVTFSFSSL</sequence>
<keyword evidence="1" id="KW-0175">Coiled coil</keyword>
<reference evidence="3" key="3">
    <citation type="submission" date="2023-03" db="UniProtKB">
        <authorList>
            <consortium name="EnsemblPlants"/>
        </authorList>
    </citation>
    <scope>IDENTIFICATION</scope>
    <source>
        <strain evidence="3">cv. Chiifu-401-42</strain>
    </source>
</reference>
<accession>M4DXR4</accession>
<organism evidence="3 4">
    <name type="scientific">Brassica campestris</name>
    <name type="common">Field mustard</name>
    <dbReference type="NCBI Taxonomy" id="3711"/>
    <lineage>
        <taxon>Eukaryota</taxon>
        <taxon>Viridiplantae</taxon>
        <taxon>Streptophyta</taxon>
        <taxon>Embryophyta</taxon>
        <taxon>Tracheophyta</taxon>
        <taxon>Spermatophyta</taxon>
        <taxon>Magnoliopsida</taxon>
        <taxon>eudicotyledons</taxon>
        <taxon>Gunneridae</taxon>
        <taxon>Pentapetalae</taxon>
        <taxon>rosids</taxon>
        <taxon>malvids</taxon>
        <taxon>Brassicales</taxon>
        <taxon>Brassicaceae</taxon>
        <taxon>Brassiceae</taxon>
        <taxon>Brassica</taxon>
    </lineage>
</organism>
<feature type="coiled-coil region" evidence="1">
    <location>
        <begin position="620"/>
        <end position="647"/>
    </location>
</feature>